<name>A0A4R6FEP2_9SPHN</name>
<evidence type="ECO:0000313" key="4">
    <source>
        <dbReference type="Proteomes" id="UP000295493"/>
    </source>
</evidence>
<gene>
    <name evidence="3" type="ORF">EV664_11256</name>
</gene>
<keyword evidence="4" id="KW-1185">Reference proteome</keyword>
<evidence type="ECO:0000313" key="3">
    <source>
        <dbReference type="EMBL" id="TDN79577.1"/>
    </source>
</evidence>
<dbReference type="InterPro" id="IPR003736">
    <property type="entry name" value="PAAI_dom"/>
</dbReference>
<organism evidence="3 4">
    <name type="scientific">Stakelama pacifica</name>
    <dbReference type="NCBI Taxonomy" id="517720"/>
    <lineage>
        <taxon>Bacteria</taxon>
        <taxon>Pseudomonadati</taxon>
        <taxon>Pseudomonadota</taxon>
        <taxon>Alphaproteobacteria</taxon>
        <taxon>Sphingomonadales</taxon>
        <taxon>Sphingomonadaceae</taxon>
        <taxon>Stakelama</taxon>
    </lineage>
</organism>
<dbReference type="InterPro" id="IPR029069">
    <property type="entry name" value="HotDog_dom_sf"/>
</dbReference>
<dbReference type="Pfam" id="PF03061">
    <property type="entry name" value="4HBT"/>
    <property type="match status" value="1"/>
</dbReference>
<protein>
    <submittedName>
        <fullName evidence="3">Uncharacterized protein (TIGR00369 family)</fullName>
    </submittedName>
</protein>
<dbReference type="EMBL" id="SNWD01000012">
    <property type="protein sequence ID" value="TDN79577.1"/>
    <property type="molecule type" value="Genomic_DNA"/>
</dbReference>
<proteinExistence type="predicted"/>
<dbReference type="InterPro" id="IPR006683">
    <property type="entry name" value="Thioestr_dom"/>
</dbReference>
<dbReference type="CDD" id="cd03443">
    <property type="entry name" value="PaaI_thioesterase"/>
    <property type="match status" value="1"/>
</dbReference>
<dbReference type="SUPFAM" id="SSF54637">
    <property type="entry name" value="Thioesterase/thiol ester dehydrase-isomerase"/>
    <property type="match status" value="1"/>
</dbReference>
<dbReference type="AlphaFoldDB" id="A0A4R6FEP2"/>
<keyword evidence="1" id="KW-0378">Hydrolase</keyword>
<evidence type="ECO:0000256" key="1">
    <source>
        <dbReference type="ARBA" id="ARBA00022801"/>
    </source>
</evidence>
<accession>A0A4R6FEP2</accession>
<reference evidence="3 4" key="1">
    <citation type="submission" date="2019-03" db="EMBL/GenBank/DDBJ databases">
        <title>Genomic Encyclopedia of Type Strains, Phase IV (KMG-IV): sequencing the most valuable type-strain genomes for metagenomic binning, comparative biology and taxonomic classification.</title>
        <authorList>
            <person name="Goeker M."/>
        </authorList>
    </citation>
    <scope>NUCLEOTIDE SEQUENCE [LARGE SCALE GENOMIC DNA]</scope>
    <source>
        <strain evidence="3 4">DSM 25059</strain>
    </source>
</reference>
<dbReference type="Gene3D" id="3.10.129.10">
    <property type="entry name" value="Hotdog Thioesterase"/>
    <property type="match status" value="1"/>
</dbReference>
<dbReference type="NCBIfam" id="TIGR00369">
    <property type="entry name" value="unchar_dom_1"/>
    <property type="match status" value="1"/>
</dbReference>
<comment type="caution">
    <text evidence="3">The sequence shown here is derived from an EMBL/GenBank/DDBJ whole genome shotgun (WGS) entry which is preliminary data.</text>
</comment>
<evidence type="ECO:0000259" key="2">
    <source>
        <dbReference type="Pfam" id="PF03061"/>
    </source>
</evidence>
<dbReference type="Proteomes" id="UP000295493">
    <property type="component" value="Unassembled WGS sequence"/>
</dbReference>
<dbReference type="GO" id="GO:0016289">
    <property type="term" value="F:acyl-CoA hydrolase activity"/>
    <property type="evidence" value="ECO:0007669"/>
    <property type="project" value="UniProtKB-ARBA"/>
</dbReference>
<sequence length="132" mass="14251">MRTAVIVATSGFSSKLGKMIDVTEEGTLWTLSPTSDLIGNPVVRALHGGAVTAFLELACGVVLARQLDHDSIPRLISMNVQFLASMRLAPVIARPQVRRIGRRVAVAQIEAWQDSPDTVVCAAQCEFLCEFA</sequence>
<feature type="domain" description="Thioesterase" evidence="2">
    <location>
        <begin position="46"/>
        <end position="118"/>
    </location>
</feature>